<protein>
    <submittedName>
        <fullName evidence="2">Uncharacterized protein</fullName>
    </submittedName>
</protein>
<keyword evidence="3" id="KW-1185">Reference proteome</keyword>
<dbReference type="AlphaFoldDB" id="A0AAV9ZBP1"/>
<sequence length="392" mass="43294">MLRRRLRSLFSNMNCCFECSFATAALIYCSPLLLMWTAKILNKQTLSVQKTLYAQISEDTPISGFYGPGGWWAFLVTLGMTHGHTALAVSRTGRLSSEWDYDLIAASAYIVAAAIDLMHKSKTIARLGDAASQSSLIPALICAERVVSVGTGSSLYSLTISLFFGPRLRSTAVALIPLFFALVSSGFCLHAHNAIFRTAPVIWCTHEEPLFQEIYPFPASVDFLAIVGAKSAPMLEMYGSYRDWVFGLGFVLVFTTGVFLFLAFVWLPVRDFRNACNEATTLGLLFSVLLILTPLGIVVFVFTLVAVAWVIAWICFWWFVYILAFFPQSRFFPPTKTSFTEMDQVSAVLAVLVVAFLRTLHAFRTRSSVNPSSSPESVALLPVSNDDLAESP</sequence>
<keyword evidence="1" id="KW-0472">Membrane</keyword>
<feature type="transmembrane region" description="Helical" evidence="1">
    <location>
        <begin position="279"/>
        <end position="300"/>
    </location>
</feature>
<feature type="transmembrane region" description="Helical" evidence="1">
    <location>
        <begin position="244"/>
        <end position="267"/>
    </location>
</feature>
<dbReference type="EMBL" id="JAWWNJ010000167">
    <property type="protein sequence ID" value="KAK6977599.1"/>
    <property type="molecule type" value="Genomic_DNA"/>
</dbReference>
<name>A0AAV9ZBP1_9AGAR</name>
<evidence type="ECO:0000313" key="2">
    <source>
        <dbReference type="EMBL" id="KAK6977599.1"/>
    </source>
</evidence>
<organism evidence="2 3">
    <name type="scientific">Favolaschia claudopus</name>
    <dbReference type="NCBI Taxonomy" id="2862362"/>
    <lineage>
        <taxon>Eukaryota</taxon>
        <taxon>Fungi</taxon>
        <taxon>Dikarya</taxon>
        <taxon>Basidiomycota</taxon>
        <taxon>Agaricomycotina</taxon>
        <taxon>Agaricomycetes</taxon>
        <taxon>Agaricomycetidae</taxon>
        <taxon>Agaricales</taxon>
        <taxon>Marasmiineae</taxon>
        <taxon>Mycenaceae</taxon>
        <taxon>Favolaschia</taxon>
    </lineage>
</organism>
<evidence type="ECO:0000313" key="3">
    <source>
        <dbReference type="Proteomes" id="UP001362999"/>
    </source>
</evidence>
<keyword evidence="1" id="KW-0812">Transmembrane</keyword>
<feature type="transmembrane region" description="Helical" evidence="1">
    <location>
        <begin position="172"/>
        <end position="192"/>
    </location>
</feature>
<keyword evidence="1" id="KW-1133">Transmembrane helix</keyword>
<accession>A0AAV9ZBP1</accession>
<comment type="caution">
    <text evidence="2">The sequence shown here is derived from an EMBL/GenBank/DDBJ whole genome shotgun (WGS) entry which is preliminary data.</text>
</comment>
<proteinExistence type="predicted"/>
<reference evidence="2 3" key="1">
    <citation type="journal article" date="2024" name="J Genomics">
        <title>Draft genome sequencing and assembly of Favolaschia claudopus CIRM-BRFM 2984 isolated from oak limbs.</title>
        <authorList>
            <person name="Navarro D."/>
            <person name="Drula E."/>
            <person name="Chaduli D."/>
            <person name="Cazenave R."/>
            <person name="Ahrendt S."/>
            <person name="Wang J."/>
            <person name="Lipzen A."/>
            <person name="Daum C."/>
            <person name="Barry K."/>
            <person name="Grigoriev I.V."/>
            <person name="Favel A."/>
            <person name="Rosso M.N."/>
            <person name="Martin F."/>
        </authorList>
    </citation>
    <scope>NUCLEOTIDE SEQUENCE [LARGE SCALE GENOMIC DNA]</scope>
    <source>
        <strain evidence="2 3">CIRM-BRFM 2984</strain>
    </source>
</reference>
<evidence type="ECO:0000256" key="1">
    <source>
        <dbReference type="SAM" id="Phobius"/>
    </source>
</evidence>
<dbReference type="Proteomes" id="UP001362999">
    <property type="component" value="Unassembled WGS sequence"/>
</dbReference>
<gene>
    <name evidence="2" type="ORF">R3P38DRAFT_518747</name>
</gene>
<feature type="transmembrane region" description="Helical" evidence="1">
    <location>
        <begin position="345"/>
        <end position="363"/>
    </location>
</feature>
<feature type="transmembrane region" description="Helical" evidence="1">
    <location>
        <begin position="306"/>
        <end position="324"/>
    </location>
</feature>